<dbReference type="OrthoDB" id="8902678at2"/>
<sequence>MKDTARNTDLALNLRLLCSYYKSIAEVCRRLDINRPQFNRYLSGQYRPSANTLRRLCEFFGVEVHEILLPHDQFSRLVQLRPQRHPAQVPDDTLATHLQQLSQASNRALERYLGYYFEYYLSMSAPGRLLRNLVCLEQRKGQVVYQRTERMQAGPGEPICHNRYQGVAYLLTDRLFLVDHETINQQEISQTILFPSYRNRVSRLTGLKMGVSDNSERMPCCARVLYEYLGHRVNLRKALSMCGLYERGCGEIGPQIWDAVDNRMAPDEPLFRARHSPGHRSGH</sequence>
<dbReference type="SMART" id="SM00530">
    <property type="entry name" value="HTH_XRE"/>
    <property type="match status" value="1"/>
</dbReference>
<feature type="domain" description="HTH cro/C1-type" evidence="1">
    <location>
        <begin position="23"/>
        <end position="67"/>
    </location>
</feature>
<organism evidence="2 3">
    <name type="scientific">Marinobacter lutaoensis</name>
    <dbReference type="NCBI Taxonomy" id="135739"/>
    <lineage>
        <taxon>Bacteria</taxon>
        <taxon>Pseudomonadati</taxon>
        <taxon>Pseudomonadota</taxon>
        <taxon>Gammaproteobacteria</taxon>
        <taxon>Pseudomonadales</taxon>
        <taxon>Marinobacteraceae</taxon>
        <taxon>Marinobacter</taxon>
    </lineage>
</organism>
<name>A0A1V2DSF5_9GAMM</name>
<protein>
    <submittedName>
        <fullName evidence="2">Transcriptional regulator</fullName>
    </submittedName>
</protein>
<dbReference type="AlphaFoldDB" id="A0A1V2DSF5"/>
<dbReference type="SUPFAM" id="SSF47413">
    <property type="entry name" value="lambda repressor-like DNA-binding domains"/>
    <property type="match status" value="1"/>
</dbReference>
<evidence type="ECO:0000313" key="3">
    <source>
        <dbReference type="Proteomes" id="UP000189339"/>
    </source>
</evidence>
<dbReference type="Pfam" id="PF13560">
    <property type="entry name" value="HTH_31"/>
    <property type="match status" value="1"/>
</dbReference>
<dbReference type="STRING" id="135739.BTO32_12895"/>
<evidence type="ECO:0000259" key="1">
    <source>
        <dbReference type="PROSITE" id="PS50943"/>
    </source>
</evidence>
<comment type="caution">
    <text evidence="2">The sequence shown here is derived from an EMBL/GenBank/DDBJ whole genome shotgun (WGS) entry which is preliminary data.</text>
</comment>
<dbReference type="CDD" id="cd00093">
    <property type="entry name" value="HTH_XRE"/>
    <property type="match status" value="1"/>
</dbReference>
<dbReference type="EMBL" id="MSCW01000007">
    <property type="protein sequence ID" value="ONF43553.1"/>
    <property type="molecule type" value="Genomic_DNA"/>
</dbReference>
<proteinExistence type="predicted"/>
<dbReference type="RefSeq" id="WP_076725019.1">
    <property type="nucleotide sequence ID" value="NZ_MSCW01000007.1"/>
</dbReference>
<reference evidence="2 3" key="1">
    <citation type="submission" date="2016-12" db="EMBL/GenBank/DDBJ databases">
        <title>Marinobacter lutaoensis whole genome sequencing.</title>
        <authorList>
            <person name="Verma A."/>
            <person name="Krishnamurthi S."/>
        </authorList>
    </citation>
    <scope>NUCLEOTIDE SEQUENCE [LARGE SCALE GENOMIC DNA]</scope>
    <source>
        <strain evidence="2 3">T5054</strain>
    </source>
</reference>
<dbReference type="PROSITE" id="PS50943">
    <property type="entry name" value="HTH_CROC1"/>
    <property type="match status" value="1"/>
</dbReference>
<dbReference type="Proteomes" id="UP000189339">
    <property type="component" value="Unassembled WGS sequence"/>
</dbReference>
<dbReference type="Gene3D" id="1.10.260.40">
    <property type="entry name" value="lambda repressor-like DNA-binding domains"/>
    <property type="match status" value="1"/>
</dbReference>
<keyword evidence="3" id="KW-1185">Reference proteome</keyword>
<evidence type="ECO:0000313" key="2">
    <source>
        <dbReference type="EMBL" id="ONF43553.1"/>
    </source>
</evidence>
<accession>A0A1V2DSF5</accession>
<dbReference type="InterPro" id="IPR001387">
    <property type="entry name" value="Cro/C1-type_HTH"/>
</dbReference>
<gene>
    <name evidence="2" type="ORF">BTO32_12895</name>
</gene>
<dbReference type="InterPro" id="IPR010982">
    <property type="entry name" value="Lambda_DNA-bd_dom_sf"/>
</dbReference>
<dbReference type="GO" id="GO:0003677">
    <property type="term" value="F:DNA binding"/>
    <property type="evidence" value="ECO:0007669"/>
    <property type="project" value="InterPro"/>
</dbReference>